<organism evidence="9 10">
    <name type="scientific">Georgenia halotolerans</name>
    <dbReference type="NCBI Taxonomy" id="3028317"/>
    <lineage>
        <taxon>Bacteria</taxon>
        <taxon>Bacillati</taxon>
        <taxon>Actinomycetota</taxon>
        <taxon>Actinomycetes</taxon>
        <taxon>Micrococcales</taxon>
        <taxon>Bogoriellaceae</taxon>
        <taxon>Georgenia</taxon>
    </lineage>
</organism>
<feature type="transmembrane region" description="Helical" evidence="7">
    <location>
        <begin position="254"/>
        <end position="280"/>
    </location>
</feature>
<dbReference type="SUPFAM" id="SSF161098">
    <property type="entry name" value="MetI-like"/>
    <property type="match status" value="1"/>
</dbReference>
<comment type="subcellular location">
    <subcellularLocation>
        <location evidence="1 7">Cell membrane</location>
        <topology evidence="1 7">Multi-pass membrane protein</topology>
    </subcellularLocation>
</comment>
<evidence type="ECO:0000256" key="4">
    <source>
        <dbReference type="ARBA" id="ARBA00022692"/>
    </source>
</evidence>
<reference evidence="9" key="1">
    <citation type="submission" date="2023-02" db="EMBL/GenBank/DDBJ databases">
        <title>Georgenia sp.10Sc9-8, isolated from a soil sample collected from the Taklamakan desert.</title>
        <authorList>
            <person name="Liu S."/>
        </authorList>
    </citation>
    <scope>NUCLEOTIDE SEQUENCE</scope>
    <source>
        <strain evidence="9">10Sc9-8</strain>
    </source>
</reference>
<feature type="transmembrane region" description="Helical" evidence="7">
    <location>
        <begin position="92"/>
        <end position="110"/>
    </location>
</feature>
<feature type="domain" description="ABC transmembrane type-1" evidence="8">
    <location>
        <begin position="85"/>
        <end position="272"/>
    </location>
</feature>
<keyword evidence="4 7" id="KW-0812">Transmembrane</keyword>
<keyword evidence="10" id="KW-1185">Reference proteome</keyword>
<gene>
    <name evidence="9" type="ORF">PU560_05825</name>
</gene>
<evidence type="ECO:0000256" key="2">
    <source>
        <dbReference type="ARBA" id="ARBA00022448"/>
    </source>
</evidence>
<dbReference type="PANTHER" id="PTHR30151:SF41">
    <property type="entry name" value="ABC TRANSPORTER PERMEASE PROTEIN"/>
    <property type="match status" value="1"/>
</dbReference>
<protein>
    <submittedName>
        <fullName evidence="9">ABC transporter permease subunit</fullName>
    </submittedName>
</protein>
<dbReference type="PROSITE" id="PS50928">
    <property type="entry name" value="ABC_TM1"/>
    <property type="match status" value="1"/>
</dbReference>
<keyword evidence="5 7" id="KW-1133">Transmembrane helix</keyword>
<feature type="transmembrane region" description="Helical" evidence="7">
    <location>
        <begin position="150"/>
        <end position="171"/>
    </location>
</feature>
<keyword evidence="2 7" id="KW-0813">Transport</keyword>
<dbReference type="CDD" id="cd06261">
    <property type="entry name" value="TM_PBP2"/>
    <property type="match status" value="1"/>
</dbReference>
<dbReference type="InterPro" id="IPR035906">
    <property type="entry name" value="MetI-like_sf"/>
</dbReference>
<proteinExistence type="inferred from homology"/>
<comment type="caution">
    <text evidence="9">The sequence shown here is derived from an EMBL/GenBank/DDBJ whole genome shotgun (WGS) entry which is preliminary data.</text>
</comment>
<keyword evidence="6 7" id="KW-0472">Membrane</keyword>
<evidence type="ECO:0000256" key="5">
    <source>
        <dbReference type="ARBA" id="ARBA00022989"/>
    </source>
</evidence>
<comment type="similarity">
    <text evidence="7">Belongs to the binding-protein-dependent transport system permease family.</text>
</comment>
<dbReference type="InterPro" id="IPR000515">
    <property type="entry name" value="MetI-like"/>
</dbReference>
<dbReference type="Gene3D" id="1.10.3720.10">
    <property type="entry name" value="MetI-like"/>
    <property type="match status" value="1"/>
</dbReference>
<evidence type="ECO:0000259" key="8">
    <source>
        <dbReference type="PROSITE" id="PS50928"/>
    </source>
</evidence>
<name>A0ABT5TXI2_9MICO</name>
<evidence type="ECO:0000256" key="6">
    <source>
        <dbReference type="ARBA" id="ARBA00023136"/>
    </source>
</evidence>
<dbReference type="EMBL" id="JARACI010000738">
    <property type="protein sequence ID" value="MDD9205989.1"/>
    <property type="molecule type" value="Genomic_DNA"/>
</dbReference>
<dbReference type="PANTHER" id="PTHR30151">
    <property type="entry name" value="ALKANE SULFONATE ABC TRANSPORTER-RELATED, MEMBRANE SUBUNIT"/>
    <property type="match status" value="1"/>
</dbReference>
<dbReference type="Proteomes" id="UP001165561">
    <property type="component" value="Unassembled WGS sequence"/>
</dbReference>
<feature type="transmembrane region" description="Helical" evidence="7">
    <location>
        <begin position="122"/>
        <end position="144"/>
    </location>
</feature>
<feature type="non-terminal residue" evidence="9">
    <location>
        <position position="284"/>
    </location>
</feature>
<accession>A0ABT5TXI2</accession>
<evidence type="ECO:0000313" key="10">
    <source>
        <dbReference type="Proteomes" id="UP001165561"/>
    </source>
</evidence>
<dbReference type="Pfam" id="PF00528">
    <property type="entry name" value="BPD_transp_1"/>
    <property type="match status" value="1"/>
</dbReference>
<evidence type="ECO:0000256" key="7">
    <source>
        <dbReference type="RuleBase" id="RU363032"/>
    </source>
</evidence>
<evidence type="ECO:0000313" key="9">
    <source>
        <dbReference type="EMBL" id="MDD9205989.1"/>
    </source>
</evidence>
<evidence type="ECO:0000256" key="1">
    <source>
        <dbReference type="ARBA" id="ARBA00004651"/>
    </source>
</evidence>
<sequence length="284" mass="29875">MRRARAALPGLLIVLGIVVLAGVLWEGYKALGQATGDVWPGTSIALPVATDDYAMPHLLDIAHALGEPISGSSGMSLLTYLLIETSVTVREAAYGVLFGGAIGFVAAVALREARFLNRGVMPWLVASQTIPLVALAPIIVIWVGQQGYPSWIAVTVIAAYLSFFPVTVSTLKGLNAVDPIHDELMASLASPRWYTVLRLRIPTALPHIFTGLRLAATASVVGAVVGELAAGTGRGIGRAIFTASYFFSNAPETLFAAVLIASLAGIVFVQIVSLTEALVLRNRS</sequence>
<keyword evidence="3" id="KW-1003">Cell membrane</keyword>
<evidence type="ECO:0000256" key="3">
    <source>
        <dbReference type="ARBA" id="ARBA00022475"/>
    </source>
</evidence>